<dbReference type="EMBL" id="CP086355">
    <property type="protein sequence ID" value="UNI15535.1"/>
    <property type="molecule type" value="Genomic_DNA"/>
</dbReference>
<dbReference type="RefSeq" id="XP_047839016.1">
    <property type="nucleotide sequence ID" value="XM_047983046.1"/>
</dbReference>
<dbReference type="OrthoDB" id="5368615at2759"/>
<dbReference type="GeneID" id="72064022"/>
<reference evidence="1" key="1">
    <citation type="submission" date="2021-11" db="EMBL/GenBank/DDBJ databases">
        <title>Purpureocillium_takamizusanense_genome.</title>
        <authorList>
            <person name="Nguyen N.-H."/>
        </authorList>
    </citation>
    <scope>NUCLEOTIDE SEQUENCE</scope>
    <source>
        <strain evidence="1">PT3</strain>
    </source>
</reference>
<evidence type="ECO:0000313" key="1">
    <source>
        <dbReference type="EMBL" id="UNI15535.1"/>
    </source>
</evidence>
<protein>
    <submittedName>
        <fullName evidence="1">Uncharacterized protein</fullName>
    </submittedName>
</protein>
<organism evidence="1 2">
    <name type="scientific">Purpureocillium takamizusanense</name>
    <dbReference type="NCBI Taxonomy" id="2060973"/>
    <lineage>
        <taxon>Eukaryota</taxon>
        <taxon>Fungi</taxon>
        <taxon>Dikarya</taxon>
        <taxon>Ascomycota</taxon>
        <taxon>Pezizomycotina</taxon>
        <taxon>Sordariomycetes</taxon>
        <taxon>Hypocreomycetidae</taxon>
        <taxon>Hypocreales</taxon>
        <taxon>Ophiocordycipitaceae</taxon>
        <taxon>Purpureocillium</taxon>
    </lineage>
</organism>
<dbReference type="AlphaFoldDB" id="A0A9Q8Q9K1"/>
<dbReference type="Proteomes" id="UP000829364">
    <property type="component" value="Chromosome 2"/>
</dbReference>
<dbReference type="KEGG" id="ptkz:JDV02_002061"/>
<sequence length="170" mass="18546">MPRYNKIQIASMQGQAVIVGLNEVKVIKFGEKSVIGASDIDGGYIIALGSKHKGIMAHVDPSHDAVVTAMEQFEQAFNESRSEFTSESAAACIMAAKLGGVTAIMLEETLDYMKDKMRELEIPHAVYKYDEVVQGAKASSGTACMVGNRVNPRLPSFFFEDQPIAWNQAI</sequence>
<evidence type="ECO:0000313" key="2">
    <source>
        <dbReference type="Proteomes" id="UP000829364"/>
    </source>
</evidence>
<gene>
    <name evidence="1" type="ORF">JDV02_002061</name>
</gene>
<name>A0A9Q8Q9K1_9HYPO</name>
<accession>A0A9Q8Q9K1</accession>
<keyword evidence="2" id="KW-1185">Reference proteome</keyword>
<proteinExistence type="predicted"/>